<evidence type="ECO:0000256" key="2">
    <source>
        <dbReference type="SAM" id="SignalP"/>
    </source>
</evidence>
<sequence>MGVGRIGGLAVALGVGAAVLTGQGIASAAPDSSGPSGSDTTTESASTTTESSSAEPESSPNDDNADSDARAVTSTLDERDVMSTVGNGRTVNYSASVDDPDVEVDEAEPVADVAVVEEEPGADEPPEPATVAVSNEPTAALDLSADASDTPPHPPAHPPSGRWPRPRGANSSAWSPISNRRPTRQQSRPFQRKSSRDR</sequence>
<keyword evidence="4" id="KW-1185">Reference proteome</keyword>
<evidence type="ECO:0000313" key="3">
    <source>
        <dbReference type="EMBL" id="BBY80281.1"/>
    </source>
</evidence>
<protein>
    <submittedName>
        <fullName evidence="3">Uncharacterized protein</fullName>
    </submittedName>
</protein>
<proteinExistence type="predicted"/>
<feature type="compositionally biased region" description="Acidic residues" evidence="1">
    <location>
        <begin position="117"/>
        <end position="126"/>
    </location>
</feature>
<feature type="region of interest" description="Disordered" evidence="1">
    <location>
        <begin position="25"/>
        <end position="105"/>
    </location>
</feature>
<feature type="compositionally biased region" description="Low complexity" evidence="1">
    <location>
        <begin position="25"/>
        <end position="62"/>
    </location>
</feature>
<feature type="signal peptide" evidence="2">
    <location>
        <begin position="1"/>
        <end position="28"/>
    </location>
</feature>
<evidence type="ECO:0000256" key="1">
    <source>
        <dbReference type="SAM" id="MobiDB-lite"/>
    </source>
</evidence>
<reference evidence="3 4" key="1">
    <citation type="journal article" date="2019" name="Emerg. Microbes Infect.">
        <title>Comprehensive subspecies identification of 175 nontuberculous mycobacteria species based on 7547 genomic profiles.</title>
        <authorList>
            <person name="Matsumoto Y."/>
            <person name="Kinjo T."/>
            <person name="Motooka D."/>
            <person name="Nabeya D."/>
            <person name="Jung N."/>
            <person name="Uechi K."/>
            <person name="Horii T."/>
            <person name="Iida T."/>
            <person name="Fujita J."/>
            <person name="Nakamura S."/>
        </authorList>
    </citation>
    <scope>NUCLEOTIDE SEQUENCE [LARGE SCALE GENOMIC DNA]</scope>
    <source>
        <strain evidence="3 4">JCM 6370</strain>
    </source>
</reference>
<organism evidence="3 4">
    <name type="scientific">Mycolicibacterium pulveris</name>
    <name type="common">Mycobacterium pulveris</name>
    <dbReference type="NCBI Taxonomy" id="36813"/>
    <lineage>
        <taxon>Bacteria</taxon>
        <taxon>Bacillati</taxon>
        <taxon>Actinomycetota</taxon>
        <taxon>Actinomycetes</taxon>
        <taxon>Mycobacteriales</taxon>
        <taxon>Mycobacteriaceae</taxon>
        <taxon>Mycolicibacterium</taxon>
    </lineage>
</organism>
<feature type="region of interest" description="Disordered" evidence="1">
    <location>
        <begin position="117"/>
        <end position="198"/>
    </location>
</feature>
<feature type="compositionally biased region" description="Low complexity" evidence="1">
    <location>
        <begin position="139"/>
        <end position="150"/>
    </location>
</feature>
<keyword evidence="2" id="KW-0732">Signal</keyword>
<accession>A0A7I7UHI6</accession>
<dbReference type="RefSeq" id="WP_163896467.1">
    <property type="nucleotide sequence ID" value="NZ_AP022599.1"/>
</dbReference>
<feature type="compositionally biased region" description="Polar residues" evidence="1">
    <location>
        <begin position="169"/>
        <end position="189"/>
    </location>
</feature>
<gene>
    <name evidence="3" type="ORF">MPUL_14390</name>
</gene>
<dbReference type="Proteomes" id="UP000467252">
    <property type="component" value="Chromosome"/>
</dbReference>
<name>A0A7I7UHI6_MYCPV</name>
<dbReference type="AlphaFoldDB" id="A0A7I7UHI6"/>
<feature type="chain" id="PRO_5029508954" evidence="2">
    <location>
        <begin position="29"/>
        <end position="198"/>
    </location>
</feature>
<dbReference type="EMBL" id="AP022599">
    <property type="protein sequence ID" value="BBY80281.1"/>
    <property type="molecule type" value="Genomic_DNA"/>
</dbReference>
<evidence type="ECO:0000313" key="4">
    <source>
        <dbReference type="Proteomes" id="UP000467252"/>
    </source>
</evidence>
<feature type="compositionally biased region" description="Polar residues" evidence="1">
    <location>
        <begin position="84"/>
        <end position="95"/>
    </location>
</feature>